<reference evidence="2" key="1">
    <citation type="journal article" date="2015" name="BMC Genomics">
        <title>Comparative genomics of Fructobacillus spp. and Leuconostoc spp. reveals niche-specific evolution of Fructobacillus spp.</title>
        <authorList>
            <person name="Endo A."/>
            <person name="Tanizawa Y."/>
            <person name="Tanaka N."/>
            <person name="Maeno S."/>
            <person name="Kumar H."/>
            <person name="Shiwa Y."/>
            <person name="Okada S."/>
            <person name="Yoshikawa H."/>
            <person name="Dicks L."/>
            <person name="Nakagawa J."/>
            <person name="Arita M."/>
        </authorList>
    </citation>
    <scope>NUCLEOTIDE SEQUENCE [LARGE SCALE GENOMIC DNA]</scope>
    <source>
        <strain evidence="2">F214-1</strain>
    </source>
</reference>
<feature type="domain" description="Bacteriophage/plasmid primase P4 C-terminal" evidence="1">
    <location>
        <begin position="14"/>
        <end position="50"/>
    </location>
</feature>
<dbReference type="Proteomes" id="UP000064514">
    <property type="component" value="Unassembled WGS sequence"/>
</dbReference>
<evidence type="ECO:0000259" key="1">
    <source>
        <dbReference type="Pfam" id="PF08706"/>
    </source>
</evidence>
<gene>
    <name evidence="2" type="ORF">FTRO_0950010</name>
</gene>
<dbReference type="InterPro" id="IPR014818">
    <property type="entry name" value="Phage/plasmid_primase_P4_C"/>
</dbReference>
<accession>A0A3F3H2Q5</accession>
<dbReference type="EMBL" id="DF968172">
    <property type="protein sequence ID" value="GAP05165.1"/>
    <property type="molecule type" value="Genomic_DNA"/>
</dbReference>
<sequence length="80" mass="8960">DTAKTVLVQAQQSYNPFEKQKTDRVAFKNGTYMLKTGEMVSNSPKDYLINGHNIEAQAGQASPNINAWGAYLFGNSWQYL</sequence>
<evidence type="ECO:0000313" key="2">
    <source>
        <dbReference type="EMBL" id="GAP05165.1"/>
    </source>
</evidence>
<feature type="non-terminal residue" evidence="2">
    <location>
        <position position="1"/>
    </location>
</feature>
<feature type="non-terminal residue" evidence="2">
    <location>
        <position position="80"/>
    </location>
</feature>
<protein>
    <submittedName>
        <fullName evidence="2">DNA primase</fullName>
    </submittedName>
</protein>
<proteinExistence type="predicted"/>
<dbReference type="Pfam" id="PF08706">
    <property type="entry name" value="D5_N"/>
    <property type="match status" value="1"/>
</dbReference>
<organism evidence="2">
    <name type="scientific">Fructobacillus tropaeoli</name>
    <dbReference type="NCBI Taxonomy" id="709323"/>
    <lineage>
        <taxon>Bacteria</taxon>
        <taxon>Bacillati</taxon>
        <taxon>Bacillota</taxon>
        <taxon>Bacilli</taxon>
        <taxon>Lactobacillales</taxon>
        <taxon>Lactobacillaceae</taxon>
        <taxon>Fructobacillus</taxon>
    </lineage>
</organism>
<dbReference type="AlphaFoldDB" id="A0A3F3H2Q5"/>
<name>A0A3F3H2Q5_9LACO</name>